<dbReference type="GO" id="GO:0016779">
    <property type="term" value="F:nucleotidyltransferase activity"/>
    <property type="evidence" value="ECO:0007669"/>
    <property type="project" value="UniProtKB-KW"/>
</dbReference>
<evidence type="ECO:0000259" key="7">
    <source>
        <dbReference type="PROSITE" id="PS52018"/>
    </source>
</evidence>
<feature type="domain" description="DarT" evidence="7">
    <location>
        <begin position="23"/>
        <end position="213"/>
    </location>
</feature>
<name>A0A1M4ZVX0_9THEO</name>
<dbReference type="PROSITE" id="PS52018">
    <property type="entry name" value="DART"/>
    <property type="match status" value="1"/>
</dbReference>
<dbReference type="RefSeq" id="WP_072969353.1">
    <property type="nucleotide sequence ID" value="NZ_FQUR01000018.1"/>
</dbReference>
<dbReference type="GO" id="GO:0016757">
    <property type="term" value="F:glycosyltransferase activity"/>
    <property type="evidence" value="ECO:0007669"/>
    <property type="project" value="UniProtKB-KW"/>
</dbReference>
<comment type="caution">
    <text evidence="6">Lacks conserved residue(s) required for the propagation of feature annotation.</text>
</comment>
<evidence type="ECO:0000313" key="9">
    <source>
        <dbReference type="Proteomes" id="UP000184127"/>
    </source>
</evidence>
<evidence type="ECO:0000256" key="3">
    <source>
        <dbReference type="ARBA" id="ARBA00022679"/>
    </source>
</evidence>
<proteinExistence type="inferred from homology"/>
<evidence type="ECO:0000256" key="5">
    <source>
        <dbReference type="ARBA" id="ARBA00023125"/>
    </source>
</evidence>
<sequence>MEKIKFSPARDQILKILKENNINSLWHFTSIINLTLIKKFNGLRSKLFLEKQGCLNDVRCGGNKISHDLDKVLGNWDKISLGFTPHTPIAFQKKKEIGHLVFIEVDPEVAAFEGVYFTDSNATRLRNGHTREEGVRGLTSVKFNIINSTPEPWNEEWKKYVQAEVLVPNHIPIEYFKKIHFISEASLKLGQYLWSGNSNIFCINSEVFADYKHDESEWSIINPYVKEVIVSYEEITRENARGKHIDVGNVIQKRTFWMKIFLYAVTGSKVRLILKDLTDNIIVDKEVEFKNEDSFIWFPKIDIPKEYESDEIIIEIMLDEILWYKEKRKVVLK</sequence>
<evidence type="ECO:0000256" key="2">
    <source>
        <dbReference type="ARBA" id="ARBA00022676"/>
    </source>
</evidence>
<evidence type="ECO:0000256" key="6">
    <source>
        <dbReference type="PROSITE-ProRule" id="PRU01362"/>
    </source>
</evidence>
<dbReference type="InterPro" id="IPR029494">
    <property type="entry name" value="DarT"/>
</dbReference>
<dbReference type="Proteomes" id="UP000184127">
    <property type="component" value="Unassembled WGS sequence"/>
</dbReference>
<evidence type="ECO:0000256" key="4">
    <source>
        <dbReference type="ARBA" id="ARBA00022695"/>
    </source>
</evidence>
<gene>
    <name evidence="8" type="ORF">SAMN02745195_02128</name>
</gene>
<dbReference type="EMBL" id="FQUR01000018">
    <property type="protein sequence ID" value="SHF22183.1"/>
    <property type="molecule type" value="Genomic_DNA"/>
</dbReference>
<keyword evidence="5 6" id="KW-0238">DNA-binding</keyword>
<comment type="similarity">
    <text evidence="6">Belongs to the DarT ADP-ribosyltransferase family.</text>
</comment>
<keyword evidence="2" id="KW-0328">Glycosyltransferase</keyword>
<evidence type="ECO:0000313" key="8">
    <source>
        <dbReference type="EMBL" id="SHF22183.1"/>
    </source>
</evidence>
<accession>A0A1M4ZVX0</accession>
<keyword evidence="4" id="KW-0548">Nucleotidyltransferase</keyword>
<protein>
    <recommendedName>
        <fullName evidence="7">DarT domain-containing protein</fullName>
    </recommendedName>
</protein>
<evidence type="ECO:0000256" key="1">
    <source>
        <dbReference type="ARBA" id="ARBA00022649"/>
    </source>
</evidence>
<dbReference type="AlphaFoldDB" id="A0A1M4ZVX0"/>
<keyword evidence="9" id="KW-1185">Reference proteome</keyword>
<dbReference type="Pfam" id="PF14487">
    <property type="entry name" value="DarT"/>
    <property type="match status" value="1"/>
</dbReference>
<keyword evidence="3" id="KW-0808">Transferase</keyword>
<organism evidence="8 9">
    <name type="scientific">Thermoanaerobacter uzonensis DSM 18761</name>
    <dbReference type="NCBI Taxonomy" id="1123369"/>
    <lineage>
        <taxon>Bacteria</taxon>
        <taxon>Bacillati</taxon>
        <taxon>Bacillota</taxon>
        <taxon>Clostridia</taxon>
        <taxon>Thermoanaerobacterales</taxon>
        <taxon>Thermoanaerobacteraceae</taxon>
        <taxon>Thermoanaerobacter</taxon>
    </lineage>
</organism>
<reference evidence="9" key="1">
    <citation type="submission" date="2016-11" db="EMBL/GenBank/DDBJ databases">
        <authorList>
            <person name="Varghese N."/>
            <person name="Submissions S."/>
        </authorList>
    </citation>
    <scope>NUCLEOTIDE SEQUENCE [LARGE SCALE GENOMIC DNA]</scope>
    <source>
        <strain evidence="9">DSM 18761</strain>
    </source>
</reference>
<dbReference type="GO" id="GO:0003677">
    <property type="term" value="F:DNA binding"/>
    <property type="evidence" value="ECO:0007669"/>
    <property type="project" value="UniProtKB-UniRule"/>
</dbReference>
<keyword evidence="1 6" id="KW-1277">Toxin-antitoxin system</keyword>